<evidence type="ECO:0000313" key="1">
    <source>
        <dbReference type="EMBL" id="KAL0117162.1"/>
    </source>
</evidence>
<sequence>MSVERIEDERDEWRIGKRPAKSLDIEIGERERPSVRGLPPPEGKKSQLGERTLMPRNLLQRITKHA</sequence>
<protein>
    <submittedName>
        <fullName evidence="1">Uncharacterized protein</fullName>
    </submittedName>
</protein>
<dbReference type="AlphaFoldDB" id="A0AAW2FTE6"/>
<gene>
    <name evidence="1" type="ORF">PUN28_010183</name>
</gene>
<keyword evidence="2" id="KW-1185">Reference proteome</keyword>
<dbReference type="EMBL" id="JADYXP020000009">
    <property type="protein sequence ID" value="KAL0117162.1"/>
    <property type="molecule type" value="Genomic_DNA"/>
</dbReference>
<reference evidence="1 2" key="1">
    <citation type="submission" date="2023-03" db="EMBL/GenBank/DDBJ databases">
        <title>High recombination rates correlate with genetic variation in Cardiocondyla obscurior ants.</title>
        <authorList>
            <person name="Errbii M."/>
        </authorList>
    </citation>
    <scope>NUCLEOTIDE SEQUENCE [LARGE SCALE GENOMIC DNA]</scope>
    <source>
        <strain evidence="1">Alpha-2009</strain>
        <tissue evidence="1">Whole body</tissue>
    </source>
</reference>
<proteinExistence type="predicted"/>
<organism evidence="1 2">
    <name type="scientific">Cardiocondyla obscurior</name>
    <dbReference type="NCBI Taxonomy" id="286306"/>
    <lineage>
        <taxon>Eukaryota</taxon>
        <taxon>Metazoa</taxon>
        <taxon>Ecdysozoa</taxon>
        <taxon>Arthropoda</taxon>
        <taxon>Hexapoda</taxon>
        <taxon>Insecta</taxon>
        <taxon>Pterygota</taxon>
        <taxon>Neoptera</taxon>
        <taxon>Endopterygota</taxon>
        <taxon>Hymenoptera</taxon>
        <taxon>Apocrita</taxon>
        <taxon>Aculeata</taxon>
        <taxon>Formicoidea</taxon>
        <taxon>Formicidae</taxon>
        <taxon>Myrmicinae</taxon>
        <taxon>Cardiocondyla</taxon>
    </lineage>
</organism>
<comment type="caution">
    <text evidence="1">The sequence shown here is derived from an EMBL/GenBank/DDBJ whole genome shotgun (WGS) entry which is preliminary data.</text>
</comment>
<evidence type="ECO:0000313" key="2">
    <source>
        <dbReference type="Proteomes" id="UP001430953"/>
    </source>
</evidence>
<accession>A0AAW2FTE6</accession>
<name>A0AAW2FTE6_9HYME</name>
<dbReference type="Proteomes" id="UP001430953">
    <property type="component" value="Unassembled WGS sequence"/>
</dbReference>